<keyword evidence="3" id="KW-1185">Reference proteome</keyword>
<reference evidence="2 3" key="1">
    <citation type="submission" date="2017-11" db="EMBL/GenBank/DDBJ databases">
        <title>Genomic Encyclopedia of Archaeal and Bacterial Type Strains, Phase II (KMG-II): From Individual Species to Whole Genera.</title>
        <authorList>
            <person name="Goeker M."/>
        </authorList>
    </citation>
    <scope>NUCLEOTIDE SEQUENCE [LARGE SCALE GENOMIC DNA]</scope>
    <source>
        <strain evidence="2 3">DSM 16400</strain>
    </source>
</reference>
<evidence type="ECO:0000313" key="2">
    <source>
        <dbReference type="EMBL" id="PJJ81669.1"/>
    </source>
</evidence>
<protein>
    <submittedName>
        <fullName evidence="2">Uncharacterized protein</fullName>
    </submittedName>
</protein>
<feature type="transmembrane region" description="Helical" evidence="1">
    <location>
        <begin position="55"/>
        <end position="73"/>
    </location>
</feature>
<gene>
    <name evidence="2" type="ORF">CLV85_0847</name>
</gene>
<organism evidence="2 3">
    <name type="scientific">Salinibacterium amurskyense</name>
    <dbReference type="NCBI Taxonomy" id="205941"/>
    <lineage>
        <taxon>Bacteria</taxon>
        <taxon>Bacillati</taxon>
        <taxon>Actinomycetota</taxon>
        <taxon>Actinomycetes</taxon>
        <taxon>Micrococcales</taxon>
        <taxon>Microbacteriaceae</taxon>
        <taxon>Salinibacterium</taxon>
    </lineage>
</organism>
<dbReference type="EMBL" id="PGFH01000001">
    <property type="protein sequence ID" value="PJJ81669.1"/>
    <property type="molecule type" value="Genomic_DNA"/>
</dbReference>
<accession>A0A2M9D7G5</accession>
<name>A0A2M9D7G5_9MICO</name>
<evidence type="ECO:0000313" key="3">
    <source>
        <dbReference type="Proteomes" id="UP000231742"/>
    </source>
</evidence>
<keyword evidence="1" id="KW-0812">Transmembrane</keyword>
<evidence type="ECO:0000256" key="1">
    <source>
        <dbReference type="SAM" id="Phobius"/>
    </source>
</evidence>
<proteinExistence type="predicted"/>
<dbReference type="AlphaFoldDB" id="A0A2M9D7G5"/>
<keyword evidence="1" id="KW-0472">Membrane</keyword>
<keyword evidence="1" id="KW-1133">Transmembrane helix</keyword>
<comment type="caution">
    <text evidence="2">The sequence shown here is derived from an EMBL/GenBank/DDBJ whole genome shotgun (WGS) entry which is preliminary data.</text>
</comment>
<feature type="transmembrane region" description="Helical" evidence="1">
    <location>
        <begin position="26"/>
        <end position="43"/>
    </location>
</feature>
<dbReference type="Proteomes" id="UP000231742">
    <property type="component" value="Unassembled WGS sequence"/>
</dbReference>
<sequence>MWALSLVGTVIIGAVAAPESRVTWLAIVLAACVIFTFVVQLLIHRKEGFVARATASMVGALVVVAAATAIFAFI</sequence>